<proteinExistence type="predicted"/>
<evidence type="ECO:0000313" key="2">
    <source>
        <dbReference type="Proteomes" id="UP000242474"/>
    </source>
</evidence>
<protein>
    <submittedName>
        <fullName evidence="1">Uncharacterized protein</fullName>
    </submittedName>
</protein>
<name>A0A2G5BE58_COERN</name>
<sequence length="105" mass="12511">MTVYVYNLTVHPTTEISEWVRKVGRKFYIFNREILDDNVAIDMDGTFEEYNGRTLYFSGFIDEVSDPYNNYPVLISTPTEFNLYVTELHEEEYWDVESYDSGYND</sequence>
<dbReference type="Proteomes" id="UP000242474">
    <property type="component" value="Unassembled WGS sequence"/>
</dbReference>
<dbReference type="AlphaFoldDB" id="A0A2G5BE58"/>
<evidence type="ECO:0000313" key="1">
    <source>
        <dbReference type="EMBL" id="PIA17306.1"/>
    </source>
</evidence>
<gene>
    <name evidence="1" type="ORF">COEREDRAFT_86302</name>
</gene>
<keyword evidence="2" id="KW-1185">Reference proteome</keyword>
<dbReference type="OrthoDB" id="10378068at2759"/>
<reference evidence="1 2" key="1">
    <citation type="journal article" date="2015" name="Genome Biol. Evol.">
        <title>Phylogenomic analyses indicate that early fungi evolved digesting cell walls of algal ancestors of land plants.</title>
        <authorList>
            <person name="Chang Y."/>
            <person name="Wang S."/>
            <person name="Sekimoto S."/>
            <person name="Aerts A.L."/>
            <person name="Choi C."/>
            <person name="Clum A."/>
            <person name="LaButti K.M."/>
            <person name="Lindquist E.A."/>
            <person name="Yee Ngan C."/>
            <person name="Ohm R.A."/>
            <person name="Salamov A.A."/>
            <person name="Grigoriev I.V."/>
            <person name="Spatafora J.W."/>
            <person name="Berbee M.L."/>
        </authorList>
    </citation>
    <scope>NUCLEOTIDE SEQUENCE [LARGE SCALE GENOMIC DNA]</scope>
    <source>
        <strain evidence="1 2">NRRL 1564</strain>
    </source>
</reference>
<accession>A0A2G5BE58</accession>
<organism evidence="1 2">
    <name type="scientific">Coemansia reversa (strain ATCC 12441 / NRRL 1564)</name>
    <dbReference type="NCBI Taxonomy" id="763665"/>
    <lineage>
        <taxon>Eukaryota</taxon>
        <taxon>Fungi</taxon>
        <taxon>Fungi incertae sedis</taxon>
        <taxon>Zoopagomycota</taxon>
        <taxon>Kickxellomycotina</taxon>
        <taxon>Kickxellomycetes</taxon>
        <taxon>Kickxellales</taxon>
        <taxon>Kickxellaceae</taxon>
        <taxon>Coemansia</taxon>
    </lineage>
</organism>
<dbReference type="EMBL" id="KZ303495">
    <property type="protein sequence ID" value="PIA17306.1"/>
    <property type="molecule type" value="Genomic_DNA"/>
</dbReference>